<dbReference type="GeneTree" id="ENSGT00390000005708"/>
<dbReference type="GO" id="GO:0000978">
    <property type="term" value="F:RNA polymerase II cis-regulatory region sequence-specific DNA binding"/>
    <property type="evidence" value="ECO:0007669"/>
    <property type="project" value="TreeGrafter"/>
</dbReference>
<comment type="subcellular location">
    <subcellularLocation>
        <location evidence="1">Nucleus</location>
    </subcellularLocation>
</comment>
<dbReference type="OrthoDB" id="46583at2759"/>
<dbReference type="AlphaFoldDB" id="A0A8C5P8X1"/>
<dbReference type="PANTHER" id="PTHR13421:SF16">
    <property type="entry name" value="SNRNA-ACTIVATING PROTEIN COMPLEX SUBUNIT 3"/>
    <property type="match status" value="1"/>
</dbReference>
<dbReference type="Ensembl" id="ENSLLET00000006855.1">
    <property type="protein sequence ID" value="ENSLLEP00000006583.1"/>
    <property type="gene ID" value="ENSLLEG00000004152.1"/>
</dbReference>
<evidence type="ECO:0000256" key="5">
    <source>
        <dbReference type="ARBA" id="ARBA00023125"/>
    </source>
</evidence>
<organism evidence="11 12">
    <name type="scientific">Leptobrachium leishanense</name>
    <name type="common">Leishan spiny toad</name>
    <dbReference type="NCBI Taxonomy" id="445787"/>
    <lineage>
        <taxon>Eukaryota</taxon>
        <taxon>Metazoa</taxon>
        <taxon>Chordata</taxon>
        <taxon>Craniata</taxon>
        <taxon>Vertebrata</taxon>
        <taxon>Euteleostomi</taxon>
        <taxon>Amphibia</taxon>
        <taxon>Batrachia</taxon>
        <taxon>Anura</taxon>
        <taxon>Pelobatoidea</taxon>
        <taxon>Megophryidae</taxon>
        <taxon>Leptobrachium</taxon>
    </lineage>
</organism>
<evidence type="ECO:0000313" key="11">
    <source>
        <dbReference type="Ensembl" id="ENSLLEP00000006583.1"/>
    </source>
</evidence>
<proteinExistence type="inferred from homology"/>
<evidence type="ECO:0000256" key="2">
    <source>
        <dbReference type="ARBA" id="ARBA00010410"/>
    </source>
</evidence>
<keyword evidence="4" id="KW-0805">Transcription regulation</keyword>
<evidence type="ECO:0000256" key="9">
    <source>
        <dbReference type="ARBA" id="ARBA00025958"/>
    </source>
</evidence>
<dbReference type="GO" id="GO:0019185">
    <property type="term" value="C:snRNA-activating protein complex"/>
    <property type="evidence" value="ECO:0007669"/>
    <property type="project" value="TreeGrafter"/>
</dbReference>
<evidence type="ECO:0000256" key="4">
    <source>
        <dbReference type="ARBA" id="ARBA00023015"/>
    </source>
</evidence>
<dbReference type="GO" id="GO:0042795">
    <property type="term" value="P:snRNA transcription by RNA polymerase II"/>
    <property type="evidence" value="ECO:0007669"/>
    <property type="project" value="TreeGrafter"/>
</dbReference>
<comment type="similarity">
    <text evidence="2">Belongs to the SNAPC3/SRD2 family.</text>
</comment>
<keyword evidence="12" id="KW-1185">Reference proteome</keyword>
<gene>
    <name evidence="11" type="primary">SNAPC3</name>
</gene>
<evidence type="ECO:0000256" key="1">
    <source>
        <dbReference type="ARBA" id="ARBA00004123"/>
    </source>
</evidence>
<keyword evidence="6" id="KW-0804">Transcription</keyword>
<evidence type="ECO:0000256" key="7">
    <source>
        <dbReference type="ARBA" id="ARBA00023242"/>
    </source>
</evidence>
<evidence type="ECO:0000256" key="10">
    <source>
        <dbReference type="ARBA" id="ARBA00029606"/>
    </source>
</evidence>
<dbReference type="Pfam" id="PF12251">
    <property type="entry name" value="SNAPC3"/>
    <property type="match status" value="1"/>
</dbReference>
<dbReference type="GO" id="GO:0005634">
    <property type="term" value="C:nucleus"/>
    <property type="evidence" value="ECO:0007669"/>
    <property type="project" value="UniProtKB-SubCell"/>
</dbReference>
<comment type="function">
    <text evidence="8">Part of the SNAPc complex required for the transcription of both RNA polymerase II and III small-nuclear RNA genes. Binds to the proximal sequence element (PSE), a non-TATA-box basal promoter element common to these 2 types of genes. Recruits TBP and BRF2 to the U6 snRNA TATA box.</text>
</comment>
<keyword evidence="7" id="KW-0539">Nucleus</keyword>
<accession>A0A8C5P8X1</accession>
<dbReference type="GO" id="GO:0003681">
    <property type="term" value="F:bent DNA binding"/>
    <property type="evidence" value="ECO:0007669"/>
    <property type="project" value="TreeGrafter"/>
</dbReference>
<dbReference type="GO" id="GO:0001006">
    <property type="term" value="F:RNA polymerase III type 3 promoter sequence-specific DNA binding"/>
    <property type="evidence" value="ECO:0007669"/>
    <property type="project" value="TreeGrafter"/>
</dbReference>
<reference evidence="11" key="1">
    <citation type="submission" date="2025-08" db="UniProtKB">
        <authorList>
            <consortium name="Ensembl"/>
        </authorList>
    </citation>
    <scope>IDENTIFICATION</scope>
</reference>
<dbReference type="InterPro" id="IPR022042">
    <property type="entry name" value="snRNA-activating_su3"/>
</dbReference>
<reference evidence="11" key="2">
    <citation type="submission" date="2025-09" db="UniProtKB">
        <authorList>
            <consortium name="Ensembl"/>
        </authorList>
    </citation>
    <scope>IDENTIFICATION</scope>
</reference>
<dbReference type="GO" id="GO:0042796">
    <property type="term" value="P:snRNA transcription by RNA polymerase III"/>
    <property type="evidence" value="ECO:0007669"/>
    <property type="project" value="TreeGrafter"/>
</dbReference>
<name>A0A8C5P8X1_9ANUR</name>
<dbReference type="GO" id="GO:0001046">
    <property type="term" value="F:core promoter sequence-specific DNA binding"/>
    <property type="evidence" value="ECO:0007669"/>
    <property type="project" value="TreeGrafter"/>
</dbReference>
<evidence type="ECO:0000256" key="8">
    <source>
        <dbReference type="ARBA" id="ARBA00025193"/>
    </source>
</evidence>
<dbReference type="PANTHER" id="PTHR13421">
    <property type="entry name" value="SNRNA-ACTIVATING PROTEIN COMPLEX SUBUNIT 3"/>
    <property type="match status" value="1"/>
</dbReference>
<evidence type="ECO:0000256" key="3">
    <source>
        <dbReference type="ARBA" id="ARBA00013634"/>
    </source>
</evidence>
<keyword evidence="5" id="KW-0238">DNA-binding</keyword>
<dbReference type="Proteomes" id="UP000694569">
    <property type="component" value="Unplaced"/>
</dbReference>
<evidence type="ECO:0000313" key="12">
    <source>
        <dbReference type="Proteomes" id="UP000694569"/>
    </source>
</evidence>
<comment type="subunit">
    <text evidence="9">Part of the SNAPc complex composed of 5 subunits: SNAPC1, SNAPC2, SNAPC3, SNAPC4 and SNAPC5. SNAPC3 interacts with SNAPC1.</text>
</comment>
<evidence type="ECO:0000256" key="6">
    <source>
        <dbReference type="ARBA" id="ARBA00023163"/>
    </source>
</evidence>
<protein>
    <recommendedName>
        <fullName evidence="3">snRNA-activating protein complex subunit 3</fullName>
    </recommendedName>
    <alternativeName>
        <fullName evidence="10">Small nuclear RNA-activating complex polypeptide 3</fullName>
    </alternativeName>
</protein>
<sequence length="425" mass="48139">MDGFCVGMPGNVVQELPDSTRDADRKHYRSRQTLAVSARSVGSSSQTMEGNILGYEVPNSHTRVVQVGAIGNQWSERLSGLDVSLAESPAPELLSDAVTAAELGCSEETAAVLNQLCSVDALKCSENEEGFDPEEIPEDTGLVTLRIRKKVMERRKAMAVDRPCRQDTLRYEMEYHALGKRPDDSTNMVEEGELLLTLNILYPVIFSKHKDYKPYSTMLVLGSQKLTKLRDAINCVSDLQIGGEFGKNPDLAPENVCKDLFKSAYFFFEGVFYNDMRYSDCRDLSRNTIEWSESRDRGYGKFQSARMEDYTFNDLCIKIGYPYLYCHQGDCEHVVVITDIRLIHHDDCLDRTLYPLQTKKHWVSSRKCLVCTTYTAKWVTNEDSLAPDDPCFFCDVCFKTLHYDTDGNKLGDFLAYPYVDPGTFN</sequence>